<reference evidence="2 3" key="1">
    <citation type="submission" date="2018-05" db="EMBL/GenBank/DDBJ databases">
        <title>Animal gut microbial communities from fecal samples from Wisconsin, USA.</title>
        <authorList>
            <person name="Neumann A."/>
        </authorList>
    </citation>
    <scope>NUCLEOTIDE SEQUENCE [LARGE SCALE GENOMIC DNA]</scope>
    <source>
        <strain evidence="2 3">UWS4</strain>
    </source>
</reference>
<evidence type="ECO:0000313" key="3">
    <source>
        <dbReference type="Proteomes" id="UP000245523"/>
    </source>
</evidence>
<comment type="caution">
    <text evidence="2">The sequence shown here is derived from an EMBL/GenBank/DDBJ whole genome shotgun (WGS) entry which is preliminary data.</text>
</comment>
<accession>A0ABX5LN83</accession>
<gene>
    <name evidence="2" type="ORF">B0H50_10249</name>
</gene>
<proteinExistence type="predicted"/>
<keyword evidence="1" id="KW-0732">Signal</keyword>
<keyword evidence="3" id="KW-1185">Reference proteome</keyword>
<organism evidence="2 3">
    <name type="scientific">Hallerella porci</name>
    <dbReference type="NCBI Taxonomy" id="1945871"/>
    <lineage>
        <taxon>Bacteria</taxon>
        <taxon>Pseudomonadati</taxon>
        <taxon>Fibrobacterota</taxon>
        <taxon>Fibrobacteria</taxon>
        <taxon>Fibrobacterales</taxon>
        <taxon>Fibrobacteraceae</taxon>
        <taxon>Hallerella</taxon>
    </lineage>
</organism>
<evidence type="ECO:0008006" key="4">
    <source>
        <dbReference type="Google" id="ProtNLM"/>
    </source>
</evidence>
<feature type="chain" id="PRO_5046719149" description="MBL fold metallo-hydrolase" evidence="1">
    <location>
        <begin position="24"/>
        <end position="275"/>
    </location>
</feature>
<dbReference type="EMBL" id="QGHD01000002">
    <property type="protein sequence ID" value="PWL03877.1"/>
    <property type="molecule type" value="Genomic_DNA"/>
</dbReference>
<dbReference type="RefSeq" id="WP_106197610.1">
    <property type="nucleotide sequence ID" value="NZ_QGHD01000002.1"/>
</dbReference>
<dbReference type="Proteomes" id="UP000245523">
    <property type="component" value="Unassembled WGS sequence"/>
</dbReference>
<evidence type="ECO:0000313" key="2">
    <source>
        <dbReference type="EMBL" id="PWL03877.1"/>
    </source>
</evidence>
<dbReference type="InterPro" id="IPR036866">
    <property type="entry name" value="RibonucZ/Hydroxyglut_hydro"/>
</dbReference>
<protein>
    <recommendedName>
        <fullName evidence="4">MBL fold metallo-hydrolase</fullName>
    </recommendedName>
</protein>
<sequence>MTKTTIAATVLSAAIAQAGNFTAYDFGAFKMHVYNSGDVMGDASFIVEGKSELVVLEVPLFQENAKEFDAYVAKLQKPIVASITDYHEGAVKDSKLYVAEGMKSFLVGPIYGGMMKGFQKQWAGKLVILPDVSKATEVKFGETVTLAGISFRFEKGAATDFPAAGICIGGKVYLTHWAPAKEHPSALQISSMAAVDAEIAAAKSSLASGAELFVGSHGGSTTKEAVTFKIEYLNALKRLAAESKDAKELTAKIRKAYPNLAGESNLENFAAALKK</sequence>
<name>A0ABX5LN83_9BACT</name>
<evidence type="ECO:0000256" key="1">
    <source>
        <dbReference type="SAM" id="SignalP"/>
    </source>
</evidence>
<feature type="signal peptide" evidence="1">
    <location>
        <begin position="1"/>
        <end position="23"/>
    </location>
</feature>
<dbReference type="SUPFAM" id="SSF56281">
    <property type="entry name" value="Metallo-hydrolase/oxidoreductase"/>
    <property type="match status" value="1"/>
</dbReference>